<evidence type="ECO:0000256" key="1">
    <source>
        <dbReference type="ARBA" id="ARBA00001947"/>
    </source>
</evidence>
<evidence type="ECO:0000256" key="4">
    <source>
        <dbReference type="ARBA" id="ARBA00022723"/>
    </source>
</evidence>
<gene>
    <name evidence="12" type="ORF">PCON_05304</name>
</gene>
<evidence type="ECO:0000256" key="8">
    <source>
        <dbReference type="RuleBase" id="RU361277"/>
    </source>
</evidence>
<sequence>MDRSTVKAAVLLGAKSLEIQSVELSLPLPGELQIEIRSTTLCGSDLHYYNHYRNGDIIVKSPLALGHESSGIVKLVGSEAAAEGWKVGDRVALEVGIPCGNCARCLEGRYNICPTIRFRSSAKSNPHYWGTLQERINHPAKWCHRLPDSISYSQAALLEPLSVALHATRRTERNGSLYPGANVLVIGAGAVGLLVAAVTNLTGTSKVCITDIILERVDFAIANGWATKGYVAPPGLTTGLEIATDLKAKLNMLNGYDVVYDCTGMEVCVQTGIYAARSGGALMLIGMGSPVMTLPISAAALREVDILGGFRYANTYQLGVELLASGKLQNVEKLVTHSFRGMEGIQTAFRTAAQRMDENGQLIVKVEIETGSDSVEVE</sequence>
<accession>U4KW97</accession>
<evidence type="ECO:0000256" key="2">
    <source>
        <dbReference type="ARBA" id="ARBA00004921"/>
    </source>
</evidence>
<dbReference type="Gene3D" id="3.90.180.10">
    <property type="entry name" value="Medium-chain alcohol dehydrogenases, catalytic domain"/>
    <property type="match status" value="1"/>
</dbReference>
<dbReference type="Pfam" id="PF00107">
    <property type="entry name" value="ADH_zinc_N"/>
    <property type="match status" value="1"/>
</dbReference>
<dbReference type="InterPro" id="IPR011032">
    <property type="entry name" value="GroES-like_sf"/>
</dbReference>
<dbReference type="EMBL" id="HF935268">
    <property type="protein sequence ID" value="CCX05717.1"/>
    <property type="molecule type" value="Genomic_DNA"/>
</dbReference>
<dbReference type="GO" id="GO:0003939">
    <property type="term" value="F:L-iditol 2-dehydrogenase (NAD+) activity"/>
    <property type="evidence" value="ECO:0007669"/>
    <property type="project" value="TreeGrafter"/>
</dbReference>
<dbReference type="GO" id="GO:0008270">
    <property type="term" value="F:zinc ion binding"/>
    <property type="evidence" value="ECO:0007669"/>
    <property type="project" value="InterPro"/>
</dbReference>
<evidence type="ECO:0000256" key="7">
    <source>
        <dbReference type="ARBA" id="ARBA00023027"/>
    </source>
</evidence>
<feature type="domain" description="Alcohol dehydrogenase-like C-terminal" evidence="10">
    <location>
        <begin position="190"/>
        <end position="324"/>
    </location>
</feature>
<dbReference type="PROSITE" id="PS00059">
    <property type="entry name" value="ADH_ZINC"/>
    <property type="match status" value="1"/>
</dbReference>
<dbReference type="Gene3D" id="3.40.50.720">
    <property type="entry name" value="NAD(P)-binding Rossmann-like Domain"/>
    <property type="match status" value="1"/>
</dbReference>
<dbReference type="eggNOG" id="KOG0024">
    <property type="taxonomic scope" value="Eukaryota"/>
</dbReference>
<comment type="similarity">
    <text evidence="3 8">Belongs to the zinc-containing alcohol dehydrogenase family.</text>
</comment>
<protein>
    <submittedName>
        <fullName evidence="12">Similar to L-idonate 5-dehydrogenase acc. no. Q1PSI9</fullName>
    </submittedName>
</protein>
<evidence type="ECO:0000313" key="12">
    <source>
        <dbReference type="EMBL" id="CCX05717.1"/>
    </source>
</evidence>
<keyword evidence="5 8" id="KW-0862">Zinc</keyword>
<dbReference type="PANTHER" id="PTHR43161:SF25">
    <property type="entry name" value="ALCOHOL DEHYDROGENASE, PUTATIVE (AFU_ORTHOLOGUE AFUA_1G14390)-RELATED"/>
    <property type="match status" value="1"/>
</dbReference>
<dbReference type="InterPro" id="IPR013149">
    <property type="entry name" value="ADH-like_C"/>
</dbReference>
<dbReference type="InterPro" id="IPR036291">
    <property type="entry name" value="NAD(P)-bd_dom_sf"/>
</dbReference>
<keyword evidence="6" id="KW-0560">Oxidoreductase</keyword>
<reference evidence="12 13" key="1">
    <citation type="journal article" date="2013" name="PLoS Genet.">
        <title>The genome and development-dependent transcriptomes of Pyronema confluens: a window into fungal evolution.</title>
        <authorList>
            <person name="Traeger S."/>
            <person name="Altegoer F."/>
            <person name="Freitag M."/>
            <person name="Gabaldon T."/>
            <person name="Kempken F."/>
            <person name="Kumar A."/>
            <person name="Marcet-Houben M."/>
            <person name="Poggeler S."/>
            <person name="Stajich J.E."/>
            <person name="Nowrousian M."/>
        </authorList>
    </citation>
    <scope>NUCLEOTIDE SEQUENCE [LARGE SCALE GENOMIC DNA]</scope>
    <source>
        <strain evidence="13">CBS 100304</strain>
        <tissue evidence="12">Vegetative mycelium</tissue>
    </source>
</reference>
<dbReference type="OrthoDB" id="5363962at2759"/>
<feature type="transmembrane region" description="Helical" evidence="9">
    <location>
        <begin position="177"/>
        <end position="198"/>
    </location>
</feature>
<dbReference type="CDD" id="cd05285">
    <property type="entry name" value="sorbitol_DH"/>
    <property type="match status" value="1"/>
</dbReference>
<dbReference type="OMA" id="INHPARW"/>
<dbReference type="GO" id="GO:0006062">
    <property type="term" value="P:sorbitol catabolic process"/>
    <property type="evidence" value="ECO:0007669"/>
    <property type="project" value="TreeGrafter"/>
</dbReference>
<dbReference type="InterPro" id="IPR045306">
    <property type="entry name" value="SDH-like"/>
</dbReference>
<evidence type="ECO:0000256" key="5">
    <source>
        <dbReference type="ARBA" id="ARBA00022833"/>
    </source>
</evidence>
<dbReference type="InterPro" id="IPR013154">
    <property type="entry name" value="ADH-like_N"/>
</dbReference>
<keyword evidence="13" id="KW-1185">Reference proteome</keyword>
<dbReference type="AlphaFoldDB" id="U4KW97"/>
<keyword evidence="7" id="KW-0520">NAD</keyword>
<dbReference type="Proteomes" id="UP000018144">
    <property type="component" value="Unassembled WGS sequence"/>
</dbReference>
<keyword evidence="9" id="KW-0472">Membrane</keyword>
<evidence type="ECO:0000256" key="9">
    <source>
        <dbReference type="SAM" id="Phobius"/>
    </source>
</evidence>
<dbReference type="PANTHER" id="PTHR43161">
    <property type="entry name" value="SORBITOL DEHYDROGENASE"/>
    <property type="match status" value="1"/>
</dbReference>
<feature type="domain" description="Alcohol dehydrogenase-like N-terminal" evidence="11">
    <location>
        <begin position="29"/>
        <end position="148"/>
    </location>
</feature>
<evidence type="ECO:0000256" key="6">
    <source>
        <dbReference type="ARBA" id="ARBA00023002"/>
    </source>
</evidence>
<dbReference type="InterPro" id="IPR002328">
    <property type="entry name" value="ADH_Zn_CS"/>
</dbReference>
<organism evidence="12 13">
    <name type="scientific">Pyronema omphalodes (strain CBS 100304)</name>
    <name type="common">Pyronema confluens</name>
    <dbReference type="NCBI Taxonomy" id="1076935"/>
    <lineage>
        <taxon>Eukaryota</taxon>
        <taxon>Fungi</taxon>
        <taxon>Dikarya</taxon>
        <taxon>Ascomycota</taxon>
        <taxon>Pezizomycotina</taxon>
        <taxon>Pezizomycetes</taxon>
        <taxon>Pezizales</taxon>
        <taxon>Pyronemataceae</taxon>
        <taxon>Pyronema</taxon>
    </lineage>
</organism>
<dbReference type="Pfam" id="PF08240">
    <property type="entry name" value="ADH_N"/>
    <property type="match status" value="1"/>
</dbReference>
<evidence type="ECO:0000256" key="3">
    <source>
        <dbReference type="ARBA" id="ARBA00008072"/>
    </source>
</evidence>
<name>U4KW97_PYROM</name>
<dbReference type="STRING" id="1076935.U4KW97"/>
<dbReference type="SUPFAM" id="SSF51735">
    <property type="entry name" value="NAD(P)-binding Rossmann-fold domains"/>
    <property type="match status" value="1"/>
</dbReference>
<keyword evidence="4 8" id="KW-0479">Metal-binding</keyword>
<keyword evidence="9" id="KW-0812">Transmembrane</keyword>
<evidence type="ECO:0000313" key="13">
    <source>
        <dbReference type="Proteomes" id="UP000018144"/>
    </source>
</evidence>
<proteinExistence type="inferred from homology"/>
<comment type="pathway">
    <text evidence="2">Carbohydrate degradation.</text>
</comment>
<evidence type="ECO:0000259" key="11">
    <source>
        <dbReference type="Pfam" id="PF08240"/>
    </source>
</evidence>
<dbReference type="SUPFAM" id="SSF50129">
    <property type="entry name" value="GroES-like"/>
    <property type="match status" value="1"/>
</dbReference>
<keyword evidence="9" id="KW-1133">Transmembrane helix</keyword>
<evidence type="ECO:0000259" key="10">
    <source>
        <dbReference type="Pfam" id="PF00107"/>
    </source>
</evidence>
<comment type="cofactor">
    <cofactor evidence="1 8">
        <name>Zn(2+)</name>
        <dbReference type="ChEBI" id="CHEBI:29105"/>
    </cofactor>
</comment>